<dbReference type="InterPro" id="IPR015527">
    <property type="entry name" value="Pept_C26_g-glut_hydrolase"/>
</dbReference>
<dbReference type="EC" id="3.4.19.9" evidence="7"/>
<dbReference type="AlphaFoldDB" id="A0AAV3ZVD5"/>
<dbReference type="InterPro" id="IPR011697">
    <property type="entry name" value="Peptidase_C26"/>
</dbReference>
<comment type="subcellular location">
    <subcellularLocation>
        <location evidence="1">Secreted</location>
        <location evidence="1">Extracellular space</location>
    </subcellularLocation>
</comment>
<evidence type="ECO:0000256" key="7">
    <source>
        <dbReference type="PROSITE-ProRule" id="PRU00607"/>
    </source>
</evidence>
<dbReference type="Proteomes" id="UP000735302">
    <property type="component" value="Unassembled WGS sequence"/>
</dbReference>
<feature type="active site" evidence="7">
    <location>
        <position position="243"/>
    </location>
</feature>
<protein>
    <recommendedName>
        <fullName evidence="7">folate gamma-glutamyl hydrolase</fullName>
        <ecNumber evidence="7">3.4.19.9</ecNumber>
    </recommendedName>
</protein>
<reference evidence="9 10" key="1">
    <citation type="journal article" date="2021" name="Elife">
        <title>Chloroplast acquisition without the gene transfer in kleptoplastic sea slugs, Plakobranchus ocellatus.</title>
        <authorList>
            <person name="Maeda T."/>
            <person name="Takahashi S."/>
            <person name="Yoshida T."/>
            <person name="Shimamura S."/>
            <person name="Takaki Y."/>
            <person name="Nagai Y."/>
            <person name="Toyoda A."/>
            <person name="Suzuki Y."/>
            <person name="Arimoto A."/>
            <person name="Ishii H."/>
            <person name="Satoh N."/>
            <person name="Nishiyama T."/>
            <person name="Hasebe M."/>
            <person name="Maruyama T."/>
            <person name="Minagawa J."/>
            <person name="Obokata J."/>
            <person name="Shigenobu S."/>
        </authorList>
    </citation>
    <scope>NUCLEOTIDE SEQUENCE [LARGE SCALE GENOMIC DNA]</scope>
</reference>
<keyword evidence="3" id="KW-0964">Secreted</keyword>
<dbReference type="InterPro" id="IPR029062">
    <property type="entry name" value="Class_I_gatase-like"/>
</dbReference>
<proteinExistence type="inferred from homology"/>
<dbReference type="PANTHER" id="PTHR11315">
    <property type="entry name" value="PROTEASE FAMILY C26 GAMMA-GLUTAMYL HYDROLASE"/>
    <property type="match status" value="1"/>
</dbReference>
<evidence type="ECO:0000313" key="10">
    <source>
        <dbReference type="Proteomes" id="UP000735302"/>
    </source>
</evidence>
<dbReference type="SUPFAM" id="SSF52317">
    <property type="entry name" value="Class I glutamine amidotransferase-like"/>
    <property type="match status" value="1"/>
</dbReference>
<keyword evidence="4 8" id="KW-0732">Signal</keyword>
<comment type="catalytic activity">
    <reaction evidence="7">
        <text>(6S)-5,6,7,8-tetrahydrofolyl-(gamma-L-Glu)(n) + (n-1) H2O = (6S)-5,6,7,8-tetrahydrofolate + (n-1) L-glutamate</text>
        <dbReference type="Rhea" id="RHEA:56784"/>
        <dbReference type="Rhea" id="RHEA-COMP:14738"/>
        <dbReference type="ChEBI" id="CHEBI:15377"/>
        <dbReference type="ChEBI" id="CHEBI:29985"/>
        <dbReference type="ChEBI" id="CHEBI:57453"/>
        <dbReference type="ChEBI" id="CHEBI:141005"/>
        <dbReference type="EC" id="3.4.19.9"/>
    </reaction>
</comment>
<dbReference type="EMBL" id="BLXT01002845">
    <property type="protein sequence ID" value="GFN98392.1"/>
    <property type="molecule type" value="Genomic_DNA"/>
</dbReference>
<evidence type="ECO:0000256" key="8">
    <source>
        <dbReference type="SAM" id="SignalP"/>
    </source>
</evidence>
<feature type="signal peptide" evidence="8">
    <location>
        <begin position="1"/>
        <end position="19"/>
    </location>
</feature>
<dbReference type="PROSITE" id="PS51275">
    <property type="entry name" value="PEPTIDASE_C26_GGH"/>
    <property type="match status" value="1"/>
</dbReference>
<dbReference type="GO" id="GO:0005773">
    <property type="term" value="C:vacuole"/>
    <property type="evidence" value="ECO:0007669"/>
    <property type="project" value="TreeGrafter"/>
</dbReference>
<feature type="non-terminal residue" evidence="9">
    <location>
        <position position="299"/>
    </location>
</feature>
<dbReference type="Pfam" id="PF07722">
    <property type="entry name" value="Peptidase_C26"/>
    <property type="match status" value="1"/>
</dbReference>
<dbReference type="PANTHER" id="PTHR11315:SF0">
    <property type="entry name" value="FOLATE GAMMA-GLUTAMYL HYDROLASE"/>
    <property type="match status" value="1"/>
</dbReference>
<keyword evidence="10" id="KW-1185">Reference proteome</keyword>
<dbReference type="FunFam" id="3.40.50.880:FF:000024">
    <property type="entry name" value="Folate gamma-glutamyl hydrolase"/>
    <property type="match status" value="1"/>
</dbReference>
<comment type="similarity">
    <text evidence="2">Belongs to the peptidase C26 family.</text>
</comment>
<evidence type="ECO:0000256" key="6">
    <source>
        <dbReference type="PIRSR" id="PIRSR615527-1"/>
    </source>
</evidence>
<feature type="active site" description="Nucleophile" evidence="6 7">
    <location>
        <position position="132"/>
    </location>
</feature>
<dbReference type="GO" id="GO:0005576">
    <property type="term" value="C:extracellular region"/>
    <property type="evidence" value="ECO:0007669"/>
    <property type="project" value="UniProtKB-SubCell"/>
</dbReference>
<evidence type="ECO:0000256" key="3">
    <source>
        <dbReference type="ARBA" id="ARBA00022525"/>
    </source>
</evidence>
<sequence>MKVLSSLALCLWLSVGAFARSANVFSMTQTKVNNRPIIGILTEKSYSKYGDEYIESTYVQYLESAGARVVPIRGKQPPKYYRTLFKKINGALFPGGGVNITEGSYYEAGKYIYELALQANDRGDFFPIWATCLGLELLTVLRTGKWVLQNTDTENLTLPLTFAEGYETSRLFKHMPRNIQNYLQFEPVTQNNHQYSLLVEDFLAIPELNQFFQLLSTNHGPDEQEFVSLLEAYRYPIYASQWHPEKNLFLWSSNAAINHDFHAVEVTQYMANFFVNEARKSNHRFDSVDQEVKTVIEND</sequence>
<evidence type="ECO:0000256" key="2">
    <source>
        <dbReference type="ARBA" id="ARBA00011083"/>
    </source>
</evidence>
<evidence type="ECO:0000313" key="9">
    <source>
        <dbReference type="EMBL" id="GFN98392.1"/>
    </source>
</evidence>
<evidence type="ECO:0000256" key="1">
    <source>
        <dbReference type="ARBA" id="ARBA00004239"/>
    </source>
</evidence>
<dbReference type="GO" id="GO:0046900">
    <property type="term" value="P:tetrahydrofolylpolyglutamate metabolic process"/>
    <property type="evidence" value="ECO:0007669"/>
    <property type="project" value="TreeGrafter"/>
</dbReference>
<name>A0AAV3ZVD5_9GAST</name>
<comment type="caution">
    <text evidence="9">The sequence shown here is derived from an EMBL/GenBank/DDBJ whole genome shotgun (WGS) entry which is preliminary data.</text>
</comment>
<dbReference type="PROSITE" id="PS51273">
    <property type="entry name" value="GATASE_TYPE_1"/>
    <property type="match status" value="1"/>
</dbReference>
<evidence type="ECO:0000256" key="4">
    <source>
        <dbReference type="ARBA" id="ARBA00022729"/>
    </source>
</evidence>
<evidence type="ECO:0000256" key="5">
    <source>
        <dbReference type="ARBA" id="ARBA00022801"/>
    </source>
</evidence>
<feature type="active site" description="Proton donor" evidence="6">
    <location>
        <position position="243"/>
    </location>
</feature>
<keyword evidence="5 7" id="KW-0378">Hydrolase</keyword>
<dbReference type="Gene3D" id="3.40.50.880">
    <property type="match status" value="1"/>
</dbReference>
<dbReference type="GO" id="GO:0034722">
    <property type="term" value="F:gamma-glutamyl-peptidase activity"/>
    <property type="evidence" value="ECO:0007669"/>
    <property type="project" value="UniProtKB-UniRule"/>
</dbReference>
<feature type="chain" id="PRO_5043439054" description="folate gamma-glutamyl hydrolase" evidence="8">
    <location>
        <begin position="20"/>
        <end position="299"/>
    </location>
</feature>
<gene>
    <name evidence="9" type="ORF">PoB_002489800</name>
</gene>
<organism evidence="9 10">
    <name type="scientific">Plakobranchus ocellatus</name>
    <dbReference type="NCBI Taxonomy" id="259542"/>
    <lineage>
        <taxon>Eukaryota</taxon>
        <taxon>Metazoa</taxon>
        <taxon>Spiralia</taxon>
        <taxon>Lophotrochozoa</taxon>
        <taxon>Mollusca</taxon>
        <taxon>Gastropoda</taxon>
        <taxon>Heterobranchia</taxon>
        <taxon>Euthyneura</taxon>
        <taxon>Panpulmonata</taxon>
        <taxon>Sacoglossa</taxon>
        <taxon>Placobranchoidea</taxon>
        <taxon>Plakobranchidae</taxon>
        <taxon>Plakobranchus</taxon>
    </lineage>
</organism>
<accession>A0AAV3ZVD5</accession>